<gene>
    <name evidence="2" type="ORF">FBQ73_14240</name>
</gene>
<dbReference type="EMBL" id="VAUP01000031">
    <property type="protein sequence ID" value="TLX42021.1"/>
    <property type="molecule type" value="Genomic_DNA"/>
</dbReference>
<name>A0A6C1KDX1_XANAU</name>
<comment type="caution">
    <text evidence="2">The sequence shown here is derived from an EMBL/GenBank/DDBJ whole genome shotgun (WGS) entry which is preliminary data.</text>
</comment>
<dbReference type="RefSeq" id="WP_138400162.1">
    <property type="nucleotide sequence ID" value="NZ_JBAFVJ010000010.1"/>
</dbReference>
<organism evidence="2 3">
    <name type="scientific">Xanthobacter autotrophicus</name>
    <dbReference type="NCBI Taxonomy" id="280"/>
    <lineage>
        <taxon>Bacteria</taxon>
        <taxon>Pseudomonadati</taxon>
        <taxon>Pseudomonadota</taxon>
        <taxon>Alphaproteobacteria</taxon>
        <taxon>Hyphomicrobiales</taxon>
        <taxon>Xanthobacteraceae</taxon>
        <taxon>Xanthobacter</taxon>
    </lineage>
</organism>
<dbReference type="Proteomes" id="UP000305131">
    <property type="component" value="Unassembled WGS sequence"/>
</dbReference>
<accession>A0A6C1KDX1</accession>
<dbReference type="AlphaFoldDB" id="A0A6C1KDX1"/>
<proteinExistence type="predicted"/>
<dbReference type="GeneID" id="95776370"/>
<evidence type="ECO:0000313" key="3">
    <source>
        <dbReference type="Proteomes" id="UP000305131"/>
    </source>
</evidence>
<dbReference type="Pfam" id="PF13619">
    <property type="entry name" value="KTSC"/>
    <property type="match status" value="1"/>
</dbReference>
<dbReference type="OrthoDB" id="8450910at2"/>
<protein>
    <submittedName>
        <fullName evidence="2">KTSC domain-containing protein</fullName>
    </submittedName>
</protein>
<sequence length="106" mass="12052">MPVGPFRPAWRLTDTVSAWIKGQGKLFPQCRIAAAEGESALPHFNSTAISRAEYNPKTRVLSLWFADVGGPCDYYRVPLFVYEGLCRAGSKRDYFKTYIHDQYATR</sequence>
<feature type="domain" description="KTSC" evidence="1">
    <location>
        <begin position="45"/>
        <end position="103"/>
    </location>
</feature>
<dbReference type="InterPro" id="IPR025309">
    <property type="entry name" value="KTSC_dom"/>
</dbReference>
<evidence type="ECO:0000313" key="2">
    <source>
        <dbReference type="EMBL" id="TLX42021.1"/>
    </source>
</evidence>
<evidence type="ECO:0000259" key="1">
    <source>
        <dbReference type="Pfam" id="PF13619"/>
    </source>
</evidence>
<reference evidence="2 3" key="1">
    <citation type="submission" date="2019-05" db="EMBL/GenBank/DDBJ databases">
        <authorList>
            <person name="Zhou X."/>
        </authorList>
    </citation>
    <scope>NUCLEOTIDE SEQUENCE [LARGE SCALE GENOMIC DNA]</scope>
    <source>
        <strain evidence="2 3">DSM 432</strain>
    </source>
</reference>